<keyword evidence="3" id="KW-0809">Transit peptide</keyword>
<proteinExistence type="inferred from homology"/>
<protein>
    <submittedName>
        <fullName evidence="7">Cytochrome c oxidase subunit mitochondrial</fullName>
    </submittedName>
</protein>
<evidence type="ECO:0000256" key="5">
    <source>
        <dbReference type="ARBA" id="ARBA00023136"/>
    </source>
</evidence>
<dbReference type="Gene3D" id="4.10.95.10">
    <property type="entry name" value="Cytochrome c oxidase, subunit VIa"/>
    <property type="match status" value="1"/>
</dbReference>
<gene>
    <name evidence="7" type="ORF">C2E21_8310</name>
</gene>
<dbReference type="GO" id="GO:0006123">
    <property type="term" value="P:mitochondrial electron transport, cytochrome c to oxygen"/>
    <property type="evidence" value="ECO:0007669"/>
    <property type="project" value="TreeGrafter"/>
</dbReference>
<dbReference type="PANTHER" id="PTHR11504">
    <property type="entry name" value="CYTOCHROME C OXIDASE POLYPEPTIDE VIA"/>
    <property type="match status" value="1"/>
</dbReference>
<dbReference type="GO" id="GO:0005743">
    <property type="term" value="C:mitochondrial inner membrane"/>
    <property type="evidence" value="ECO:0007669"/>
    <property type="project" value="UniProtKB-SubCell"/>
</dbReference>
<evidence type="ECO:0000256" key="3">
    <source>
        <dbReference type="ARBA" id="ARBA00022946"/>
    </source>
</evidence>
<organism evidence="7 8">
    <name type="scientific">Chlorella sorokiniana</name>
    <name type="common">Freshwater green alga</name>
    <dbReference type="NCBI Taxonomy" id="3076"/>
    <lineage>
        <taxon>Eukaryota</taxon>
        <taxon>Viridiplantae</taxon>
        <taxon>Chlorophyta</taxon>
        <taxon>core chlorophytes</taxon>
        <taxon>Trebouxiophyceae</taxon>
        <taxon>Chlorellales</taxon>
        <taxon>Chlorellaceae</taxon>
        <taxon>Chlorella clade</taxon>
        <taxon>Chlorella</taxon>
    </lineage>
</organism>
<dbReference type="Proteomes" id="UP000239899">
    <property type="component" value="Unassembled WGS sequence"/>
</dbReference>
<evidence type="ECO:0000256" key="4">
    <source>
        <dbReference type="ARBA" id="ARBA00023128"/>
    </source>
</evidence>
<keyword evidence="5" id="KW-0472">Membrane</keyword>
<dbReference type="OrthoDB" id="5947505at2759"/>
<dbReference type="PANTHER" id="PTHR11504:SF0">
    <property type="entry name" value="CYTOCHROME C OXIDASE SUBUNIT"/>
    <property type="match status" value="1"/>
</dbReference>
<name>A0A2P6TF10_CHLSO</name>
<keyword evidence="2" id="KW-0999">Mitochondrion inner membrane</keyword>
<sequence>MQALRSQLARAARQAGVRRFATEAVAEFEKETAHAAKETSKWKMVTYAAIPACIGLTVLTFSNAHTHHRNVPAYPYMDYRVRDFPWGPNPLIGCK</sequence>
<evidence type="ECO:0000256" key="6">
    <source>
        <dbReference type="RuleBase" id="RU004396"/>
    </source>
</evidence>
<evidence type="ECO:0000256" key="2">
    <source>
        <dbReference type="ARBA" id="ARBA00022792"/>
    </source>
</evidence>
<reference evidence="7 8" key="1">
    <citation type="journal article" date="2018" name="Plant J.">
        <title>Genome sequences of Chlorella sorokiniana UTEX 1602 and Micractinium conductrix SAG 241.80: implications to maltose excretion by a green alga.</title>
        <authorList>
            <person name="Arriola M.B."/>
            <person name="Velmurugan N."/>
            <person name="Zhang Y."/>
            <person name="Plunkett M.H."/>
            <person name="Hondzo H."/>
            <person name="Barney B.M."/>
        </authorList>
    </citation>
    <scope>NUCLEOTIDE SEQUENCE [LARGE SCALE GENOMIC DNA]</scope>
    <source>
        <strain evidence="8">UTEX 1602</strain>
    </source>
</reference>
<comment type="subcellular location">
    <subcellularLocation>
        <location evidence="1">Mitochondrion inner membrane</location>
    </subcellularLocation>
</comment>
<dbReference type="GO" id="GO:0030234">
    <property type="term" value="F:enzyme regulator activity"/>
    <property type="evidence" value="ECO:0007669"/>
    <property type="project" value="TreeGrafter"/>
</dbReference>
<dbReference type="InterPro" id="IPR036418">
    <property type="entry name" value="Cyt_c_oxidase_su6a_sf"/>
</dbReference>
<evidence type="ECO:0000313" key="7">
    <source>
        <dbReference type="EMBL" id="PRW32557.1"/>
    </source>
</evidence>
<evidence type="ECO:0000256" key="1">
    <source>
        <dbReference type="ARBA" id="ARBA00004273"/>
    </source>
</evidence>
<dbReference type="STRING" id="3076.A0A2P6TF10"/>
<dbReference type="Pfam" id="PF02046">
    <property type="entry name" value="COX6A"/>
    <property type="match status" value="1"/>
</dbReference>
<dbReference type="SUPFAM" id="SSF81411">
    <property type="entry name" value="Mitochondrial cytochrome c oxidase subunit VIa"/>
    <property type="match status" value="1"/>
</dbReference>
<comment type="caution">
    <text evidence="7">The sequence shown here is derived from an EMBL/GenBank/DDBJ whole genome shotgun (WGS) entry which is preliminary data.</text>
</comment>
<dbReference type="EMBL" id="LHPG02000019">
    <property type="protein sequence ID" value="PRW32557.1"/>
    <property type="molecule type" value="Genomic_DNA"/>
</dbReference>
<dbReference type="AlphaFoldDB" id="A0A2P6TF10"/>
<comment type="similarity">
    <text evidence="6">Belongs to the cytochrome c oxidase subunit 6A family.</text>
</comment>
<evidence type="ECO:0000313" key="8">
    <source>
        <dbReference type="Proteomes" id="UP000239899"/>
    </source>
</evidence>
<dbReference type="InterPro" id="IPR001349">
    <property type="entry name" value="Cyt_c_oxidase_su6a"/>
</dbReference>
<keyword evidence="4" id="KW-0496">Mitochondrion</keyword>
<keyword evidence="8" id="KW-1185">Reference proteome</keyword>
<accession>A0A2P6TF10</accession>